<dbReference type="Proteomes" id="UP001529510">
    <property type="component" value="Unassembled WGS sequence"/>
</dbReference>
<reference evidence="2 3" key="1">
    <citation type="submission" date="2024-05" db="EMBL/GenBank/DDBJ databases">
        <title>Genome sequencing and assembly of Indian major carp, Cirrhinus mrigala (Hamilton, 1822).</title>
        <authorList>
            <person name="Mohindra V."/>
            <person name="Chowdhury L.M."/>
            <person name="Lal K."/>
            <person name="Jena J.K."/>
        </authorList>
    </citation>
    <scope>NUCLEOTIDE SEQUENCE [LARGE SCALE GENOMIC DNA]</scope>
    <source>
        <strain evidence="2">CM1030</strain>
        <tissue evidence="2">Blood</tissue>
    </source>
</reference>
<accession>A0ABD0NQF2</accession>
<proteinExistence type="predicted"/>
<gene>
    <name evidence="2" type="ORF">M9458_039912</name>
</gene>
<name>A0ABD0NQF2_CIRMR</name>
<dbReference type="AlphaFoldDB" id="A0ABD0NQF2"/>
<protein>
    <submittedName>
        <fullName evidence="2">Uncharacterized protein</fullName>
    </submittedName>
</protein>
<feature type="non-terminal residue" evidence="2">
    <location>
        <position position="55"/>
    </location>
</feature>
<feature type="chain" id="PRO_5044850482" evidence="1">
    <location>
        <begin position="23"/>
        <end position="55"/>
    </location>
</feature>
<dbReference type="EMBL" id="JAMKFB020000020">
    <property type="protein sequence ID" value="KAL0164159.1"/>
    <property type="molecule type" value="Genomic_DNA"/>
</dbReference>
<evidence type="ECO:0000256" key="1">
    <source>
        <dbReference type="SAM" id="SignalP"/>
    </source>
</evidence>
<sequence length="55" mass="6217">MKSFVTVFCLSILLGLVAVVESDEDYTEDEEMILSLILQDDTQPEAESRPSAQFY</sequence>
<comment type="caution">
    <text evidence="2">The sequence shown here is derived from an EMBL/GenBank/DDBJ whole genome shotgun (WGS) entry which is preliminary data.</text>
</comment>
<keyword evidence="3" id="KW-1185">Reference proteome</keyword>
<feature type="signal peptide" evidence="1">
    <location>
        <begin position="1"/>
        <end position="22"/>
    </location>
</feature>
<evidence type="ECO:0000313" key="3">
    <source>
        <dbReference type="Proteomes" id="UP001529510"/>
    </source>
</evidence>
<organism evidence="2 3">
    <name type="scientific">Cirrhinus mrigala</name>
    <name type="common">Mrigala</name>
    <dbReference type="NCBI Taxonomy" id="683832"/>
    <lineage>
        <taxon>Eukaryota</taxon>
        <taxon>Metazoa</taxon>
        <taxon>Chordata</taxon>
        <taxon>Craniata</taxon>
        <taxon>Vertebrata</taxon>
        <taxon>Euteleostomi</taxon>
        <taxon>Actinopterygii</taxon>
        <taxon>Neopterygii</taxon>
        <taxon>Teleostei</taxon>
        <taxon>Ostariophysi</taxon>
        <taxon>Cypriniformes</taxon>
        <taxon>Cyprinidae</taxon>
        <taxon>Labeoninae</taxon>
        <taxon>Labeonini</taxon>
        <taxon>Cirrhinus</taxon>
    </lineage>
</organism>
<keyword evidence="1" id="KW-0732">Signal</keyword>
<evidence type="ECO:0000313" key="2">
    <source>
        <dbReference type="EMBL" id="KAL0164159.1"/>
    </source>
</evidence>